<dbReference type="CDD" id="cd18795">
    <property type="entry name" value="SF2_C_Ski2"/>
    <property type="match status" value="1"/>
</dbReference>
<dbReference type="InterPro" id="IPR011545">
    <property type="entry name" value="DEAD/DEAH_box_helicase_dom"/>
</dbReference>
<dbReference type="InterPro" id="IPR052247">
    <property type="entry name" value="Meiotic_Crossover_Helicase"/>
</dbReference>
<evidence type="ECO:0000256" key="2">
    <source>
        <dbReference type="ARBA" id="ARBA00022741"/>
    </source>
</evidence>
<feature type="region of interest" description="Disordered" evidence="4">
    <location>
        <begin position="1"/>
        <end position="28"/>
    </location>
</feature>
<dbReference type="Proteomes" id="UP001211065">
    <property type="component" value="Unassembled WGS sequence"/>
</dbReference>
<dbReference type="GO" id="GO:0043138">
    <property type="term" value="F:3'-5' DNA helicase activity"/>
    <property type="evidence" value="ECO:0007669"/>
    <property type="project" value="UniProtKB-EC"/>
</dbReference>
<proteinExistence type="inferred from homology"/>
<dbReference type="PANTHER" id="PTHR47835">
    <property type="entry name" value="HFM1, ATP DEPENDENT DNA HELICASE HOMOLOG"/>
    <property type="match status" value="1"/>
</dbReference>
<dbReference type="PROSITE" id="PS51194">
    <property type="entry name" value="HELICASE_CTER"/>
    <property type="match status" value="1"/>
</dbReference>
<dbReference type="Pfam" id="PF00270">
    <property type="entry name" value="DEAD"/>
    <property type="match status" value="1"/>
</dbReference>
<dbReference type="SUPFAM" id="SSF52540">
    <property type="entry name" value="P-loop containing nucleoside triphosphate hydrolases"/>
    <property type="match status" value="2"/>
</dbReference>
<sequence length="1200" mass="136153">MRFPSNRPCKKVNDELIDSSSNPNSAEPCEVVETTYDSNMIESFSQQYDHSNIPFTEYNSEDHPYMDKTISPNLLHLQMSENENNFWGHSNSLVPKNSPQSFHSNMNDANFHYVGFDAPINDFNAIGHGNQFGLQERSYLECENSNFDIIPDDSTSHIHNHTYTELQSVSILPDKFKSLFPFQFFNAVQTLCMESAFYSDTNLVVSAPTGSGKTCILELAIAKLLLEKNGDSSKVIYIAPTKDEVHMLHEKRGATLEVVVSRMRTANLEIRKGMSHSKLRIIAISATVPNIEDIATWLKNDDESNSSAIVRVFGEEYRPVPIQREIITINVKNSFQMENASSFKTMEFCPTRKSTLQTADFLSKEINKAFGNTHPFVKTKMHFDHLNVVKKDIEDKKLAEYVQKGIAFHNAGLSKHDRVVIEKAFIDGKLLVLCSTSTLAVGVNLPAHLVIIKGTANWSVRSQSFEEYSDLDILQMIVVAGRAGRPQFDDSAVAVIMTTPTMKLKYEQMVNGGEILESRKNPERYNIKRGTSKVSVERYGLEEICQKDLELLEINQFMTRSASNENFKPTIYGEVLLCKSDELENVIRFRSDKQYLNPLNKHRDLKYKVNGLVKLVSDKIKILIQCVLAGIPFPEKVNTVFTNEIHLIWLHICRVGKGLIEIAEAKKDAITFRHAVELYDDLTLIAKSWPSSYCQLKQISGIGPTMAKSLAENRIDSISKLSKAEEKQIEIICNRNPPFGRTILQNIKKFPNFIMNINQNTGKLKSKIIELSVEVYLENPETCKMYNRGHSQAVFICSFNQHLYNSRHFTMTALKKKQTFTFSVELSVKNQPILCSLISEDTVGVDLTKEISINTGNLTFDDILYFPISAISEEKKKLTDYSSDFSDGGINWDKIDWNSADVELIKMMTEKKEESFAEKSNTTEEKEDYYPCCCLKGVIKKKKLKRKRKQSIIESDDDINDSKPDNHLLHDNFSLDPLLSSILCKAKKSKKALETSNSQKLALNELKHLHEKTIKNKTFTKKINLKKKESSTSKGTTNLTFKTEDTDDEVTFQSTDKIGDCKNDLLLSVKDISDENTEQVEKIDLFEVEKVNTVKPNWKKASLKLIGTMKQNPINHSSKPLQELNKLHSKTIADARVHQINLTGSILKNLENKDVHEEDINLINENVSGNNFEINKLDGLFAKDNLTNLVQPESSFEGNV</sequence>
<dbReference type="GO" id="GO:0003676">
    <property type="term" value="F:nucleic acid binding"/>
    <property type="evidence" value="ECO:0007669"/>
    <property type="project" value="InterPro"/>
</dbReference>
<keyword evidence="7" id="KW-1185">Reference proteome</keyword>
<organism evidence="6 7">
    <name type="scientific">Clydaea vesicula</name>
    <dbReference type="NCBI Taxonomy" id="447962"/>
    <lineage>
        <taxon>Eukaryota</taxon>
        <taxon>Fungi</taxon>
        <taxon>Fungi incertae sedis</taxon>
        <taxon>Chytridiomycota</taxon>
        <taxon>Chytridiomycota incertae sedis</taxon>
        <taxon>Chytridiomycetes</taxon>
        <taxon>Lobulomycetales</taxon>
        <taxon>Lobulomycetaceae</taxon>
        <taxon>Clydaea</taxon>
    </lineage>
</organism>
<dbReference type="AlphaFoldDB" id="A0AAD5U6G1"/>
<dbReference type="InterPro" id="IPR027417">
    <property type="entry name" value="P-loop_NTPase"/>
</dbReference>
<dbReference type="SMART" id="SM00490">
    <property type="entry name" value="HELICc"/>
    <property type="match status" value="1"/>
</dbReference>
<reference evidence="6" key="1">
    <citation type="submission" date="2020-05" db="EMBL/GenBank/DDBJ databases">
        <title>Phylogenomic resolution of chytrid fungi.</title>
        <authorList>
            <person name="Stajich J.E."/>
            <person name="Amses K."/>
            <person name="Simmons R."/>
            <person name="Seto K."/>
            <person name="Myers J."/>
            <person name="Bonds A."/>
            <person name="Quandt C.A."/>
            <person name="Barry K."/>
            <person name="Liu P."/>
            <person name="Grigoriev I."/>
            <person name="Longcore J.E."/>
            <person name="James T.Y."/>
        </authorList>
    </citation>
    <scope>NUCLEOTIDE SEQUENCE</scope>
    <source>
        <strain evidence="6">JEL0476</strain>
    </source>
</reference>
<dbReference type="InterPro" id="IPR004179">
    <property type="entry name" value="Sec63-dom"/>
</dbReference>
<dbReference type="InterPro" id="IPR001650">
    <property type="entry name" value="Helicase_C-like"/>
</dbReference>
<name>A0AAD5U6G1_9FUNG</name>
<comment type="caution">
    <text evidence="6">The sequence shown here is derived from an EMBL/GenBank/DDBJ whole genome shotgun (WGS) entry which is preliminary data.</text>
</comment>
<accession>A0AAD5U6G1</accession>
<keyword evidence="2" id="KW-0547">Nucleotide-binding</keyword>
<dbReference type="Pfam" id="PF00271">
    <property type="entry name" value="Helicase_C"/>
    <property type="match status" value="1"/>
</dbReference>
<dbReference type="GO" id="GO:0051321">
    <property type="term" value="P:meiotic cell cycle"/>
    <property type="evidence" value="ECO:0007669"/>
    <property type="project" value="UniProtKB-KW"/>
</dbReference>
<protein>
    <submittedName>
        <fullName evidence="6">Sec63</fullName>
    </submittedName>
</protein>
<feature type="domain" description="Helicase C-terminal" evidence="5">
    <location>
        <begin position="365"/>
        <end position="535"/>
    </location>
</feature>
<comment type="similarity">
    <text evidence="1">Belongs to the helicase family. SKI2 subfamily.</text>
</comment>
<dbReference type="PANTHER" id="PTHR47835:SF3">
    <property type="entry name" value="HELICASE FOR MEIOSIS 1"/>
    <property type="match status" value="1"/>
</dbReference>
<dbReference type="Gene3D" id="1.10.3380.10">
    <property type="entry name" value="Sec63 N-terminal domain-like domain"/>
    <property type="match status" value="1"/>
</dbReference>
<dbReference type="SUPFAM" id="SSF158702">
    <property type="entry name" value="Sec63 N-terminal domain-like"/>
    <property type="match status" value="1"/>
</dbReference>
<evidence type="ECO:0000256" key="3">
    <source>
        <dbReference type="ARBA" id="ARBA00022840"/>
    </source>
</evidence>
<keyword evidence="3" id="KW-0067">ATP-binding</keyword>
<evidence type="ECO:0000313" key="7">
    <source>
        <dbReference type="Proteomes" id="UP001211065"/>
    </source>
</evidence>
<evidence type="ECO:0000259" key="5">
    <source>
        <dbReference type="PROSITE" id="PS51194"/>
    </source>
</evidence>
<evidence type="ECO:0000256" key="4">
    <source>
        <dbReference type="SAM" id="MobiDB-lite"/>
    </source>
</evidence>
<evidence type="ECO:0000313" key="6">
    <source>
        <dbReference type="EMBL" id="KAJ3226183.1"/>
    </source>
</evidence>
<dbReference type="EMBL" id="JADGJW010000042">
    <property type="protein sequence ID" value="KAJ3226183.1"/>
    <property type="molecule type" value="Genomic_DNA"/>
</dbReference>
<gene>
    <name evidence="6" type="primary">MER3</name>
    <name evidence="6" type="ORF">HK099_005409</name>
</gene>
<evidence type="ECO:0000256" key="1">
    <source>
        <dbReference type="ARBA" id="ARBA00010140"/>
    </source>
</evidence>
<dbReference type="SMART" id="SM00973">
    <property type="entry name" value="Sec63"/>
    <property type="match status" value="1"/>
</dbReference>
<dbReference type="GO" id="GO:0005524">
    <property type="term" value="F:ATP binding"/>
    <property type="evidence" value="ECO:0007669"/>
    <property type="project" value="UniProtKB-KW"/>
</dbReference>
<dbReference type="GO" id="GO:0016787">
    <property type="term" value="F:hydrolase activity"/>
    <property type="evidence" value="ECO:0007669"/>
    <property type="project" value="UniProtKB-KW"/>
</dbReference>
<dbReference type="Gene3D" id="3.40.50.300">
    <property type="entry name" value="P-loop containing nucleotide triphosphate hydrolases"/>
    <property type="match status" value="3"/>
</dbReference>